<evidence type="ECO:0000313" key="2">
    <source>
        <dbReference type="Proteomes" id="UP000240883"/>
    </source>
</evidence>
<name>A0A2T2N4E1_CORCC</name>
<proteinExistence type="predicted"/>
<protein>
    <submittedName>
        <fullName evidence="1">Uncharacterized protein</fullName>
    </submittedName>
</protein>
<accession>A0A2T2N4E1</accession>
<reference evidence="1 2" key="1">
    <citation type="journal article" date="2018" name="Front. Microbiol.">
        <title>Genome-Wide Analysis of Corynespora cassiicola Leaf Fall Disease Putative Effectors.</title>
        <authorList>
            <person name="Lopez D."/>
            <person name="Ribeiro S."/>
            <person name="Label P."/>
            <person name="Fumanal B."/>
            <person name="Venisse J.S."/>
            <person name="Kohler A."/>
            <person name="de Oliveira R.R."/>
            <person name="Labutti K."/>
            <person name="Lipzen A."/>
            <person name="Lail K."/>
            <person name="Bauer D."/>
            <person name="Ohm R.A."/>
            <person name="Barry K.W."/>
            <person name="Spatafora J."/>
            <person name="Grigoriev I.V."/>
            <person name="Martin F.M."/>
            <person name="Pujade-Renaud V."/>
        </authorList>
    </citation>
    <scope>NUCLEOTIDE SEQUENCE [LARGE SCALE GENOMIC DNA]</scope>
    <source>
        <strain evidence="1 2">Philippines</strain>
    </source>
</reference>
<dbReference type="STRING" id="1448308.A0A2T2N4E1"/>
<sequence length="153" mass="17865">MAETVQIVASVAQIVDLTIKIVKRLDEYSEAFHVTSVHYNKFLTQYVIIDALDEFGDISILMDEIQALCDWCLDHMNLFLSSRNQATIQDVLEDIVCPEQRIEVFPNLVDLDIQEYIEYELASRKKLRKWDKSIEIRDLIFSKLMGKSQGMFR</sequence>
<dbReference type="PANTHER" id="PTHR10039:SF16">
    <property type="entry name" value="GPI INOSITOL-DEACYLASE"/>
    <property type="match status" value="1"/>
</dbReference>
<dbReference type="OrthoDB" id="7464126at2759"/>
<gene>
    <name evidence="1" type="ORF">BS50DRAFT_640522</name>
</gene>
<dbReference type="PANTHER" id="PTHR10039">
    <property type="entry name" value="AMELOGENIN"/>
    <property type="match status" value="1"/>
</dbReference>
<dbReference type="Proteomes" id="UP000240883">
    <property type="component" value="Unassembled WGS sequence"/>
</dbReference>
<dbReference type="EMBL" id="KZ678151">
    <property type="protein sequence ID" value="PSN60116.1"/>
    <property type="molecule type" value="Genomic_DNA"/>
</dbReference>
<dbReference type="AlphaFoldDB" id="A0A2T2N4E1"/>
<evidence type="ECO:0000313" key="1">
    <source>
        <dbReference type="EMBL" id="PSN60116.1"/>
    </source>
</evidence>
<keyword evidence="2" id="KW-1185">Reference proteome</keyword>
<organism evidence="1 2">
    <name type="scientific">Corynespora cassiicola Philippines</name>
    <dbReference type="NCBI Taxonomy" id="1448308"/>
    <lineage>
        <taxon>Eukaryota</taxon>
        <taxon>Fungi</taxon>
        <taxon>Dikarya</taxon>
        <taxon>Ascomycota</taxon>
        <taxon>Pezizomycotina</taxon>
        <taxon>Dothideomycetes</taxon>
        <taxon>Pleosporomycetidae</taxon>
        <taxon>Pleosporales</taxon>
        <taxon>Corynesporascaceae</taxon>
        <taxon>Corynespora</taxon>
    </lineage>
</organism>